<proteinExistence type="inferred from homology"/>
<keyword evidence="3 7" id="KW-1003">Cell membrane</keyword>
<keyword evidence="5 7" id="KW-1133">Transmembrane helix</keyword>
<evidence type="ECO:0000256" key="5">
    <source>
        <dbReference type="ARBA" id="ARBA00022989"/>
    </source>
</evidence>
<name>F7WZA5_9GAMM</name>
<comment type="subcellular location">
    <subcellularLocation>
        <location evidence="1">Cell inner membrane</location>
        <topology evidence="1">Multi-pass membrane protein</topology>
    </subcellularLocation>
    <subcellularLocation>
        <location evidence="7">Cell membrane</location>
        <topology evidence="7">Multi-pass membrane protein</topology>
    </subcellularLocation>
</comment>
<feature type="transmembrane region" description="Helical" evidence="7">
    <location>
        <begin position="114"/>
        <end position="138"/>
    </location>
</feature>
<sequence length="250" mass="29240">MFAMIYTISSDSYRFFKKQIVNIIILSILCSLLTIIIQYIIGPHINELSMLYETLCLKQNSLFQIIKNITPEQKKIILHVFCVKTLSLLLNNTILYGSIILLIQSIVSKKQEGIYQIIIQSISYIPRLLPLIFLNFFIIEIGFIFFTAPGILLNILLPLSPVLLIIENRNILSSLRNSILISWENIYIMIVPILIWNFLKWIILTFFITLYIFPVNINVFIINFFLNFGYAYIIIYLFRFNALIKLKNVI</sequence>
<dbReference type="AlphaFoldDB" id="F7WZA5"/>
<dbReference type="eggNOG" id="ENOG502Z96Y">
    <property type="taxonomic scope" value="Bacteria"/>
</dbReference>
<dbReference type="HAMAP" id="MF_01067">
    <property type="entry name" value="UPF0259"/>
    <property type="match status" value="1"/>
</dbReference>
<reference evidence="8 9" key="1">
    <citation type="journal article" date="2011" name="Appl. Environ. Microbiol.">
        <title>The genome of Buchnera aphidicola from the aphid Cinara tujafilina provides new clues about the evolutionary history of metabolic losses in bacterial endosymbionts.</title>
        <authorList>
            <person name="Lamelas A."/>
            <person name="Gosalbes M.J."/>
            <person name="Moya A."/>
            <person name="Latorre A."/>
        </authorList>
    </citation>
    <scope>NUCLEOTIDE SEQUENCE [LARGE SCALE GENOMIC DNA]</scope>
    <source>
        <strain evidence="9">Cinara tujafilina</strain>
    </source>
</reference>
<dbReference type="Proteomes" id="UP000006811">
    <property type="component" value="Chromosome"/>
</dbReference>
<dbReference type="InterPro" id="IPR009627">
    <property type="entry name" value="UPF0259"/>
</dbReference>
<keyword evidence="4 7" id="KW-0812">Transmembrane</keyword>
<evidence type="ECO:0000256" key="3">
    <source>
        <dbReference type="ARBA" id="ARBA00022475"/>
    </source>
</evidence>
<dbReference type="Pfam" id="PF06790">
    <property type="entry name" value="UPF0259"/>
    <property type="match status" value="1"/>
</dbReference>
<keyword evidence="9" id="KW-1185">Reference proteome</keyword>
<evidence type="ECO:0000256" key="6">
    <source>
        <dbReference type="ARBA" id="ARBA00023136"/>
    </source>
</evidence>
<dbReference type="KEGG" id="baj:BCTU_179"/>
<organism evidence="8 9">
    <name type="scientific">Buchnera aphidicola</name>
    <name type="common">Cinara tujafilina</name>
    <dbReference type="NCBI Taxonomy" id="261317"/>
    <lineage>
        <taxon>Bacteria</taxon>
        <taxon>Pseudomonadati</taxon>
        <taxon>Pseudomonadota</taxon>
        <taxon>Gammaproteobacteria</taxon>
        <taxon>Enterobacterales</taxon>
        <taxon>Erwiniaceae</taxon>
        <taxon>Buchnera</taxon>
    </lineage>
</organism>
<feature type="transmembrane region" description="Helical" evidence="7">
    <location>
        <begin position="20"/>
        <end position="41"/>
    </location>
</feature>
<accession>F7WZA5</accession>
<dbReference type="OrthoDB" id="6554514at2"/>
<dbReference type="GO" id="GO:0005886">
    <property type="term" value="C:plasma membrane"/>
    <property type="evidence" value="ECO:0007669"/>
    <property type="project" value="UniProtKB-SubCell"/>
</dbReference>
<feature type="transmembrane region" description="Helical" evidence="7">
    <location>
        <begin position="186"/>
        <end position="213"/>
    </location>
</feature>
<gene>
    <name evidence="8" type="primary">ycic</name>
    <name evidence="8" type="ORF">BCTU_179</name>
</gene>
<evidence type="ECO:0000256" key="2">
    <source>
        <dbReference type="ARBA" id="ARBA00005633"/>
    </source>
</evidence>
<feature type="transmembrane region" description="Helical" evidence="7">
    <location>
        <begin position="76"/>
        <end position="102"/>
    </location>
</feature>
<feature type="transmembrane region" description="Helical" evidence="7">
    <location>
        <begin position="144"/>
        <end position="166"/>
    </location>
</feature>
<dbReference type="HOGENOM" id="CLU_073287_0_0_6"/>
<evidence type="ECO:0000256" key="4">
    <source>
        <dbReference type="ARBA" id="ARBA00022692"/>
    </source>
</evidence>
<evidence type="ECO:0000313" key="8">
    <source>
        <dbReference type="EMBL" id="AEH39764.1"/>
    </source>
</evidence>
<protein>
    <recommendedName>
        <fullName evidence="7">UPF0259 membrane protein BCTU_179</fullName>
    </recommendedName>
</protein>
<dbReference type="STRING" id="261317.BCTU_179"/>
<comment type="similarity">
    <text evidence="2 7">Belongs to the UPF0259 family.</text>
</comment>
<dbReference type="EMBL" id="CP001817">
    <property type="protein sequence ID" value="AEH39764.1"/>
    <property type="molecule type" value="Genomic_DNA"/>
</dbReference>
<feature type="transmembrane region" description="Helical" evidence="7">
    <location>
        <begin position="219"/>
        <end position="238"/>
    </location>
</feature>
<evidence type="ECO:0000256" key="7">
    <source>
        <dbReference type="HAMAP-Rule" id="MF_01067"/>
    </source>
</evidence>
<keyword evidence="6 7" id="KW-0472">Membrane</keyword>
<evidence type="ECO:0000313" key="9">
    <source>
        <dbReference type="Proteomes" id="UP000006811"/>
    </source>
</evidence>
<evidence type="ECO:0000256" key="1">
    <source>
        <dbReference type="ARBA" id="ARBA00004429"/>
    </source>
</evidence>